<evidence type="ECO:0000256" key="1">
    <source>
        <dbReference type="SAM" id="Phobius"/>
    </source>
</evidence>
<keyword evidence="1" id="KW-1133">Transmembrane helix</keyword>
<dbReference type="Proteomes" id="UP001525890">
    <property type="component" value="Unassembled WGS sequence"/>
</dbReference>
<accession>A0ABT2MW20</accession>
<reference evidence="2 3" key="1">
    <citation type="journal article" date="2022" name="Front. Microbiol.">
        <title>High genomic differentiation and limited gene flow indicate recent cryptic speciation within the genus Laspinema (cyanobacteria).</title>
        <authorList>
            <person name="Stanojkovic A."/>
            <person name="Skoupy S."/>
            <person name="Skaloud P."/>
            <person name="Dvorak P."/>
        </authorList>
    </citation>
    <scope>NUCLEOTIDE SEQUENCE [LARGE SCALE GENOMIC DNA]</scope>
    <source>
        <strain evidence="2 3">D2a</strain>
    </source>
</reference>
<protein>
    <submittedName>
        <fullName evidence="2">Uncharacterized protein</fullName>
    </submittedName>
</protein>
<proteinExistence type="predicted"/>
<keyword evidence="3" id="KW-1185">Reference proteome</keyword>
<organism evidence="2 3">
    <name type="scientific">Laspinema palackyanum D2a</name>
    <dbReference type="NCBI Taxonomy" id="2953684"/>
    <lineage>
        <taxon>Bacteria</taxon>
        <taxon>Bacillati</taxon>
        <taxon>Cyanobacteriota</taxon>
        <taxon>Cyanophyceae</taxon>
        <taxon>Oscillatoriophycideae</taxon>
        <taxon>Oscillatoriales</taxon>
        <taxon>Laspinemataceae</taxon>
        <taxon>Laspinema</taxon>
        <taxon>Laspinema palackyanum</taxon>
    </lineage>
</organism>
<comment type="caution">
    <text evidence="2">The sequence shown here is derived from an EMBL/GenBank/DDBJ whole genome shotgun (WGS) entry which is preliminary data.</text>
</comment>
<feature type="transmembrane region" description="Helical" evidence="1">
    <location>
        <begin position="46"/>
        <end position="64"/>
    </location>
</feature>
<gene>
    <name evidence="2" type="ORF">NG799_21740</name>
</gene>
<evidence type="ECO:0000313" key="3">
    <source>
        <dbReference type="Proteomes" id="UP001525890"/>
    </source>
</evidence>
<dbReference type="EMBL" id="JAMXFF010000040">
    <property type="protein sequence ID" value="MCT7968937.1"/>
    <property type="molecule type" value="Genomic_DNA"/>
</dbReference>
<keyword evidence="1" id="KW-0812">Transmembrane</keyword>
<evidence type="ECO:0000313" key="2">
    <source>
        <dbReference type="EMBL" id="MCT7968937.1"/>
    </source>
</evidence>
<feature type="transmembrane region" description="Helical" evidence="1">
    <location>
        <begin position="13"/>
        <end position="39"/>
    </location>
</feature>
<keyword evidence="1" id="KW-0472">Membrane</keyword>
<name>A0ABT2MW20_9CYAN</name>
<dbReference type="RefSeq" id="WP_368008417.1">
    <property type="nucleotide sequence ID" value="NZ_JAMXFF010000040.1"/>
</dbReference>
<sequence>MTSIDQFMALTNAFINILFDGLFVVTVAASFLAAFFLSCSCKSRHLFSVWIFAGFLVWYGNYYSAETLQMAPYLFAMSTGLSGGCFLRAKSWKGVSLELGQIKITLCALLGRFLGNTF</sequence>